<evidence type="ECO:0000256" key="5">
    <source>
        <dbReference type="ARBA" id="ARBA00022989"/>
    </source>
</evidence>
<evidence type="ECO:0000256" key="7">
    <source>
        <dbReference type="SAM" id="Phobius"/>
    </source>
</evidence>
<feature type="transmembrane region" description="Helical" evidence="7">
    <location>
        <begin position="324"/>
        <end position="345"/>
    </location>
</feature>
<accession>A0AAE9LUF0</accession>
<keyword evidence="2" id="KW-0813">Transport</keyword>
<dbReference type="EMBL" id="CP098732">
    <property type="protein sequence ID" value="USE84903.1"/>
    <property type="molecule type" value="Genomic_DNA"/>
</dbReference>
<dbReference type="PANTHER" id="PTHR23517:SF13">
    <property type="entry name" value="MAJOR FACILITATOR SUPERFAMILY MFS_1"/>
    <property type="match status" value="1"/>
</dbReference>
<feature type="transmembrane region" description="Helical" evidence="7">
    <location>
        <begin position="153"/>
        <end position="173"/>
    </location>
</feature>
<dbReference type="Gene3D" id="1.20.1250.20">
    <property type="entry name" value="MFS general substrate transporter like domains"/>
    <property type="match status" value="1"/>
</dbReference>
<keyword evidence="10" id="KW-1185">Reference proteome</keyword>
<dbReference type="AlphaFoldDB" id="A0AAE9LUF0"/>
<dbReference type="Pfam" id="PF07690">
    <property type="entry name" value="MFS_1"/>
    <property type="match status" value="1"/>
</dbReference>
<dbReference type="PANTHER" id="PTHR23517">
    <property type="entry name" value="RESISTANCE PROTEIN MDTM, PUTATIVE-RELATED-RELATED"/>
    <property type="match status" value="1"/>
</dbReference>
<keyword evidence="4 7" id="KW-0812">Transmembrane</keyword>
<evidence type="ECO:0000259" key="8">
    <source>
        <dbReference type="PROSITE" id="PS50850"/>
    </source>
</evidence>
<name>A0AAE9LUF0_9GAMM</name>
<sequence length="383" mass="40981">MVSLALIMGTIGTALASPLYPIYQELWHLLPSQITYIFVAYMFGCLAMLLFFGRASNSFGFLRTLQVGLIFVILGLVLSALASSTAWLGLGRFIIGIASGLISTSAMLGLMLTIPDRHKSHAPQLSSIITVIGFALGPLIGGVIAQFSAFPLLTPYLPIIAGAVLCLIGLFRLKSPTFQAQTFSIAPHLELPAAQTRTHFFIAGLTAFCAFGIFSLFASLSASFVKDLIPWHGPLVSGVAISSILFISAIVQFFAKSLPAARSLNYGLILLMGSCLLLAICMQTQLSLLFFISDIGVGLGHGLGIMGSFGLIHQMTDPHNRAAVISTYLFMGYLGTIMPIIAVGYSADLWGLNLAVIGFGIGMSILCLTLYLWHRKQKALLPI</sequence>
<feature type="transmembrane region" description="Helical" evidence="7">
    <location>
        <begin position="200"/>
        <end position="225"/>
    </location>
</feature>
<dbReference type="InterPro" id="IPR011701">
    <property type="entry name" value="MFS"/>
</dbReference>
<feature type="transmembrane region" description="Helical" evidence="7">
    <location>
        <begin position="288"/>
        <end position="312"/>
    </location>
</feature>
<dbReference type="InterPro" id="IPR020846">
    <property type="entry name" value="MFS_dom"/>
</dbReference>
<evidence type="ECO:0000256" key="4">
    <source>
        <dbReference type="ARBA" id="ARBA00022692"/>
    </source>
</evidence>
<evidence type="ECO:0000313" key="10">
    <source>
        <dbReference type="Proteomes" id="UP001056716"/>
    </source>
</evidence>
<evidence type="ECO:0000256" key="6">
    <source>
        <dbReference type="ARBA" id="ARBA00023136"/>
    </source>
</evidence>
<dbReference type="PROSITE" id="PS50850">
    <property type="entry name" value="MFS"/>
    <property type="match status" value="1"/>
</dbReference>
<protein>
    <submittedName>
        <fullName evidence="9">MFS transporter</fullName>
    </submittedName>
</protein>
<dbReference type="KEGG" id="atz:M5E07_16245"/>
<evidence type="ECO:0000256" key="2">
    <source>
        <dbReference type="ARBA" id="ARBA00022448"/>
    </source>
</evidence>
<feature type="domain" description="Major facilitator superfamily (MFS) profile" evidence="8">
    <location>
        <begin position="1"/>
        <end position="378"/>
    </location>
</feature>
<feature type="transmembrane region" description="Helical" evidence="7">
    <location>
        <begin position="93"/>
        <end position="113"/>
    </location>
</feature>
<keyword evidence="6 7" id="KW-0472">Membrane</keyword>
<evidence type="ECO:0000313" key="9">
    <source>
        <dbReference type="EMBL" id="USE84903.1"/>
    </source>
</evidence>
<feature type="transmembrane region" description="Helical" evidence="7">
    <location>
        <begin position="65"/>
        <end position="87"/>
    </location>
</feature>
<feature type="transmembrane region" description="Helical" evidence="7">
    <location>
        <begin position="32"/>
        <end position="53"/>
    </location>
</feature>
<comment type="subcellular location">
    <subcellularLocation>
        <location evidence="1">Cell membrane</location>
        <topology evidence="1">Multi-pass membrane protein</topology>
    </subcellularLocation>
</comment>
<feature type="transmembrane region" description="Helical" evidence="7">
    <location>
        <begin position="263"/>
        <end position="282"/>
    </location>
</feature>
<keyword evidence="3" id="KW-1003">Cell membrane</keyword>
<proteinExistence type="predicted"/>
<evidence type="ECO:0000256" key="3">
    <source>
        <dbReference type="ARBA" id="ARBA00022475"/>
    </source>
</evidence>
<dbReference type="GO" id="GO:0022857">
    <property type="term" value="F:transmembrane transporter activity"/>
    <property type="evidence" value="ECO:0007669"/>
    <property type="project" value="InterPro"/>
</dbReference>
<reference evidence="9" key="1">
    <citation type="submission" date="2022-06" db="EMBL/GenBank/DDBJ databases">
        <title>Isolation, identification and characterization of iprodione-degrading strains in Lhasa, Tibet.</title>
        <authorList>
            <person name="Pan H."/>
        </authorList>
    </citation>
    <scope>NUCLEOTIDE SEQUENCE</scope>
    <source>
        <strain evidence="9">Y-23</strain>
    </source>
</reference>
<feature type="transmembrane region" description="Helical" evidence="7">
    <location>
        <begin position="231"/>
        <end position="251"/>
    </location>
</feature>
<keyword evidence="5 7" id="KW-1133">Transmembrane helix</keyword>
<dbReference type="GO" id="GO:0005886">
    <property type="term" value="C:plasma membrane"/>
    <property type="evidence" value="ECO:0007669"/>
    <property type="project" value="UniProtKB-SubCell"/>
</dbReference>
<dbReference type="SUPFAM" id="SSF103473">
    <property type="entry name" value="MFS general substrate transporter"/>
    <property type="match status" value="1"/>
</dbReference>
<dbReference type="InterPro" id="IPR036259">
    <property type="entry name" value="MFS_trans_sf"/>
</dbReference>
<feature type="transmembrane region" description="Helical" evidence="7">
    <location>
        <begin position="351"/>
        <end position="373"/>
    </location>
</feature>
<gene>
    <name evidence="9" type="ORF">M5E07_16245</name>
</gene>
<dbReference type="Proteomes" id="UP001056716">
    <property type="component" value="Chromosome"/>
</dbReference>
<organism evidence="9 10">
    <name type="scientific">Acinetobacter tibetensis</name>
    <dbReference type="NCBI Taxonomy" id="2943497"/>
    <lineage>
        <taxon>Bacteria</taxon>
        <taxon>Pseudomonadati</taxon>
        <taxon>Pseudomonadota</taxon>
        <taxon>Gammaproteobacteria</taxon>
        <taxon>Moraxellales</taxon>
        <taxon>Moraxellaceae</taxon>
        <taxon>Acinetobacter</taxon>
    </lineage>
</organism>
<feature type="transmembrane region" description="Helical" evidence="7">
    <location>
        <begin position="125"/>
        <end position="147"/>
    </location>
</feature>
<evidence type="ECO:0000256" key="1">
    <source>
        <dbReference type="ARBA" id="ARBA00004651"/>
    </source>
</evidence>
<dbReference type="InterPro" id="IPR050171">
    <property type="entry name" value="MFS_Transporters"/>
</dbReference>